<keyword evidence="5" id="KW-1185">Reference proteome</keyword>
<dbReference type="Gene3D" id="1.10.10.10">
    <property type="entry name" value="Winged helix-like DNA-binding domain superfamily/Winged helix DNA-binding domain"/>
    <property type="match status" value="1"/>
</dbReference>
<gene>
    <name evidence="3" type="ORF">FHR04_06235</name>
    <name evidence="2" type="ORF">HNQ04_002688</name>
</gene>
<evidence type="ECO:0000313" key="2">
    <source>
        <dbReference type="EMBL" id="MBB6017423.1"/>
    </source>
</evidence>
<dbReference type="EMBL" id="JACHEW010000014">
    <property type="protein sequence ID" value="MBB6017423.1"/>
    <property type="molecule type" value="Genomic_DNA"/>
</dbReference>
<feature type="coiled-coil region" evidence="1">
    <location>
        <begin position="1515"/>
        <end position="1542"/>
    </location>
</feature>
<dbReference type="InterPro" id="IPR036388">
    <property type="entry name" value="WH-like_DNA-bd_sf"/>
</dbReference>
<protein>
    <submittedName>
        <fullName evidence="3">Uncharacterized protein</fullName>
    </submittedName>
</protein>
<reference evidence="3 4" key="1">
    <citation type="submission" date="2019-06" db="EMBL/GenBank/DDBJ databases">
        <title>Genome sequence of Deinococcus radiopugnans ATCC 19172.</title>
        <authorList>
            <person name="Maclea K.S."/>
            <person name="Maynard C.R."/>
        </authorList>
    </citation>
    <scope>NUCLEOTIDE SEQUENCE [LARGE SCALE GENOMIC DNA]</scope>
    <source>
        <strain evidence="3 4">ATCC 19172</strain>
    </source>
</reference>
<keyword evidence="1" id="KW-0175">Coiled coil</keyword>
<sequence length="1749" mass="192633">MSGPALIRDISVPDTDTEFRSDVQLSTYFENRDLNRDLTRRFMFTRGSGGREERRGTAELLDLLRQTATSPALDNRFVFMATYGHGKSHFGLAAANYFGQPQGSPELETVLGKLDHVLPADRAAMFRQYRSHTAPFLVLILRGDKPGSLRDGFFRALDEALTHHEATRDIKPPFWFEAAEQALARIAGNPSYAKQAEQFLAGRDLDLFSLRDMVRQRESAAYTLSVDAFRAVYGVAPDLGAETSLKDAVSWITGTLCGPDKPFGGLLILFDEFSMFVRDYLTNNPVGAPFQDLMNGVSNARGRALFVGLSQHDPNVIAERVGGPEGSDLIKELNRIPQPNRQRMQTMLEDVLGAYFRTDEAAWGQFMAQRGIGTRVADASELAYTLYKRRYGPGQMGWTFDVFQEKVAKQCFPLHPLTTALLSSVDLERSTSVRSVLNFVLDEDGGVRTHFDESAQLDGGRPNWVLPISLVDYFGEMLDEDKFKNFKNVFKPDLTEEQKAVLKAMVLIDIAALATREVGYDVTVAELAGLSEATATQTLKALEAEHYIRRDGANKTYSFWVGSNGALELDRQLRETTALREQKGTLHTLFSTYTANGNAVNALGLTTCHEVSVEWGNPSDWAAQEVLLPFSALKPTVLDALRAQYAVPLDKGPKARGVVVMVVPMTQAEADATPAKVRELFSISTRYETAPMLFVCPREPHAELTGTLHKLAVLNDPVFKSANELKVGGVVYEEMIGRLRDQAIVVLERIRKSGDLTAPPTISGGLAAKNITSVTANRLGIALGVVYAAAYSKHPDRFFTQYKLSGTNLNKAVVDLIHELIDNSLDTVQWSAGAAIQKDLVRLLQESWGVINLRKQLVEPQHSRIKEAWTRLDMTFSPRAGKVPPGEVLTELLQPAYGYDQNTLALLFAAWIGKNRTAIKLGGVGSLSRPVDDDGKKKAVFKKAADFLNAMAATEISRKDMGQELAKVKAVLDALEVGPLSQIDAKKGVLALAEFETNNSRYDSEYLETLKRAANKLKQGLENLDAYDRAVADFEAKLSRASSVEAAVPLMNVLTKLPPLTVVASEKAGVDTLRQELTRRILQVTDQQATDFSKLPDLGKFALREQQLKNILSALRPLNLTEANERVQQALQDLKAARERLEGDQAAEQEVSIIRSISTQGNLATLRESLKSLQKIDPKSDQAAIMADQKYTEIKAAIAGLESRLIGLPDQLDGVTDENAAIKLREQLLQENYQYRDTPEAEQMAAITTRAGQLVAYFEAVSGWRTPATPQEADETRGRLAALAEQFAAVLSPAQQALVAQAVSALDAQVAQCGAQALTWLEERRAKLESGAAPAALARDLEAPPAFLPEASRPDLDALRDALRSQAGAAAQEKAALERIRAVPETGTVVKLRERLAELKGWPTLTPPAAEAATAKQERLQAELARLETLPAGWSAQAEDLLTAQAASKLHADIIRQETRFQGSEWDEPVQTLAARAKQLEDVLREAEALRGRRDTRLHDLSERRQLFEALLSHAALGERQRARIEQDLQQLQRQTDEQLGRLASEIQQQAEALGAATSVRAIQAVDLGRFPRAWLPAELQTQLQGLAAQRQAMEPVLRELETLGATPLRDLGQAHSVLQQLGELTAHPALSAGQQAHAERLRQQLLEALKVKRQEAESWLGQQRESFSALRPEDGAGLARVQQALHTPPVFLDGQAVQKLQALQADVARRLEENEVLQIEALFSRITSPERRQACLERLQQMSGLTLA</sequence>
<evidence type="ECO:0000313" key="3">
    <source>
        <dbReference type="EMBL" id="TNM71959.1"/>
    </source>
</evidence>
<organism evidence="3 4">
    <name type="scientific">Deinococcus radiopugnans ATCC 19172</name>
    <dbReference type="NCBI Taxonomy" id="585398"/>
    <lineage>
        <taxon>Bacteria</taxon>
        <taxon>Thermotogati</taxon>
        <taxon>Deinococcota</taxon>
        <taxon>Deinococci</taxon>
        <taxon>Deinococcales</taxon>
        <taxon>Deinococcaceae</taxon>
        <taxon>Deinococcus</taxon>
    </lineage>
</organism>
<dbReference type="EMBL" id="VDMO01000005">
    <property type="protein sequence ID" value="TNM71959.1"/>
    <property type="molecule type" value="Genomic_DNA"/>
</dbReference>
<evidence type="ECO:0000313" key="5">
    <source>
        <dbReference type="Proteomes" id="UP000629870"/>
    </source>
</evidence>
<proteinExistence type="predicted"/>
<evidence type="ECO:0000313" key="4">
    <source>
        <dbReference type="Proteomes" id="UP000313988"/>
    </source>
</evidence>
<accession>A0A5C4Y8R8</accession>
<name>A0A5C4Y8R8_9DEIO</name>
<comment type="caution">
    <text evidence="3">The sequence shown here is derived from an EMBL/GenBank/DDBJ whole genome shotgun (WGS) entry which is preliminary data.</text>
</comment>
<dbReference type="Proteomes" id="UP000629870">
    <property type="component" value="Unassembled WGS sequence"/>
</dbReference>
<dbReference type="RefSeq" id="WP_139401681.1">
    <property type="nucleotide sequence ID" value="NZ_JACHEW010000014.1"/>
</dbReference>
<dbReference type="Proteomes" id="UP000313988">
    <property type="component" value="Unassembled WGS sequence"/>
</dbReference>
<reference evidence="2 5" key="2">
    <citation type="submission" date="2020-08" db="EMBL/GenBank/DDBJ databases">
        <title>Genomic Encyclopedia of Type Strains, Phase IV (KMG-IV): sequencing the most valuable type-strain genomes for metagenomic binning, comparative biology and taxonomic classification.</title>
        <authorList>
            <person name="Goeker M."/>
        </authorList>
    </citation>
    <scope>NUCLEOTIDE SEQUENCE [LARGE SCALE GENOMIC DNA]</scope>
    <source>
        <strain evidence="2 5">DSM 12027</strain>
    </source>
</reference>
<dbReference type="OrthoDB" id="856045at2"/>
<feature type="coiled-coil region" evidence="1">
    <location>
        <begin position="1120"/>
        <end position="1151"/>
    </location>
</feature>
<evidence type="ECO:0000256" key="1">
    <source>
        <dbReference type="SAM" id="Coils"/>
    </source>
</evidence>